<dbReference type="EMBL" id="JABFDY010000023">
    <property type="protein sequence ID" value="KAF7689991.1"/>
    <property type="molecule type" value="Genomic_DNA"/>
</dbReference>
<keyword evidence="3" id="KW-1185">Reference proteome</keyword>
<name>A0A8T0AEX3_SILME</name>
<feature type="compositionally biased region" description="Acidic residues" evidence="1">
    <location>
        <begin position="41"/>
        <end position="51"/>
    </location>
</feature>
<evidence type="ECO:0000313" key="2">
    <source>
        <dbReference type="EMBL" id="KAF7689991.1"/>
    </source>
</evidence>
<dbReference type="AlphaFoldDB" id="A0A8T0AEX3"/>
<protein>
    <submittedName>
        <fullName evidence="2">Uncharacterized protein</fullName>
    </submittedName>
</protein>
<feature type="region of interest" description="Disordered" evidence="1">
    <location>
        <begin position="18"/>
        <end position="59"/>
    </location>
</feature>
<evidence type="ECO:0000256" key="1">
    <source>
        <dbReference type="SAM" id="MobiDB-lite"/>
    </source>
</evidence>
<evidence type="ECO:0000313" key="3">
    <source>
        <dbReference type="Proteomes" id="UP000606274"/>
    </source>
</evidence>
<sequence>MDENTDTVMMETEQVAFKTTVKRKKRERKATLKYAKKADQEAVESESDTESDVVVPESSVPNPALYTSELLVDQVTGRVFLGGLPKVPEHLNVALSRKRRRRRGRRGGLHARLRTHLDSPSPRHKDQLGFGNARRSRECYRWLRLVGFNTGVPFQCPRHVETSTRGCVQENLRPIPRVTSSPVNSSTLRVALCNTRSINNKTFVLNDVIYSHNLDLFFLTKTWLTHCYF</sequence>
<gene>
    <name evidence="2" type="ORF">HF521_011795</name>
</gene>
<organism evidence="2 3">
    <name type="scientific">Silurus meridionalis</name>
    <name type="common">Southern catfish</name>
    <name type="synonym">Silurus soldatovi meridionalis</name>
    <dbReference type="NCBI Taxonomy" id="175797"/>
    <lineage>
        <taxon>Eukaryota</taxon>
        <taxon>Metazoa</taxon>
        <taxon>Chordata</taxon>
        <taxon>Craniata</taxon>
        <taxon>Vertebrata</taxon>
        <taxon>Euteleostomi</taxon>
        <taxon>Actinopterygii</taxon>
        <taxon>Neopterygii</taxon>
        <taxon>Teleostei</taxon>
        <taxon>Ostariophysi</taxon>
        <taxon>Siluriformes</taxon>
        <taxon>Siluridae</taxon>
        <taxon>Silurus</taxon>
    </lineage>
</organism>
<dbReference type="Proteomes" id="UP000606274">
    <property type="component" value="Unassembled WGS sequence"/>
</dbReference>
<reference evidence="2" key="1">
    <citation type="submission" date="2020-08" db="EMBL/GenBank/DDBJ databases">
        <title>Chromosome-level assembly of Southern catfish (Silurus meridionalis) provides insights into visual adaptation to the nocturnal and benthic lifestyles.</title>
        <authorList>
            <person name="Zhang Y."/>
            <person name="Wang D."/>
            <person name="Peng Z."/>
        </authorList>
    </citation>
    <scope>NUCLEOTIDE SEQUENCE</scope>
    <source>
        <strain evidence="2">SWU-2019-XX</strain>
        <tissue evidence="2">Muscle</tissue>
    </source>
</reference>
<proteinExistence type="predicted"/>
<comment type="caution">
    <text evidence="2">The sequence shown here is derived from an EMBL/GenBank/DDBJ whole genome shotgun (WGS) entry which is preliminary data.</text>
</comment>
<accession>A0A8T0AEX3</accession>